<organism evidence="1 2">
    <name type="scientific">Phlebia brevispora</name>
    <dbReference type="NCBI Taxonomy" id="194682"/>
    <lineage>
        <taxon>Eukaryota</taxon>
        <taxon>Fungi</taxon>
        <taxon>Dikarya</taxon>
        <taxon>Basidiomycota</taxon>
        <taxon>Agaricomycotina</taxon>
        <taxon>Agaricomycetes</taxon>
        <taxon>Polyporales</taxon>
        <taxon>Meruliaceae</taxon>
        <taxon>Phlebia</taxon>
    </lineage>
</organism>
<evidence type="ECO:0000313" key="2">
    <source>
        <dbReference type="Proteomes" id="UP001148662"/>
    </source>
</evidence>
<protein>
    <submittedName>
        <fullName evidence="1">Uncharacterized protein</fullName>
    </submittedName>
</protein>
<evidence type="ECO:0000313" key="1">
    <source>
        <dbReference type="EMBL" id="KAJ3543144.1"/>
    </source>
</evidence>
<dbReference type="Proteomes" id="UP001148662">
    <property type="component" value="Unassembled WGS sequence"/>
</dbReference>
<keyword evidence="2" id="KW-1185">Reference proteome</keyword>
<comment type="caution">
    <text evidence="1">The sequence shown here is derived from an EMBL/GenBank/DDBJ whole genome shotgun (WGS) entry which is preliminary data.</text>
</comment>
<reference evidence="1" key="1">
    <citation type="submission" date="2022-07" db="EMBL/GenBank/DDBJ databases">
        <title>Genome Sequence of Phlebia brevispora.</title>
        <authorList>
            <person name="Buettner E."/>
        </authorList>
    </citation>
    <scope>NUCLEOTIDE SEQUENCE</scope>
    <source>
        <strain evidence="1">MPL23</strain>
    </source>
</reference>
<name>A0ACC1SN79_9APHY</name>
<proteinExistence type="predicted"/>
<gene>
    <name evidence="1" type="ORF">NM688_g5896</name>
</gene>
<sequence>MALLGLFAKRDKYKSPASTSSAPKSSGGSLADSNEDYVLPETIISPALPNAVYGNPEASSSKFHLGFHRKRANNAPEQADPNLLRPPNAVAHG</sequence>
<accession>A0ACC1SN79</accession>
<dbReference type="EMBL" id="JANHOG010001137">
    <property type="protein sequence ID" value="KAJ3543144.1"/>
    <property type="molecule type" value="Genomic_DNA"/>
</dbReference>